<organism evidence="2 3">
    <name type="scientific">Pelistega europaea</name>
    <dbReference type="NCBI Taxonomy" id="106147"/>
    <lineage>
        <taxon>Bacteria</taxon>
        <taxon>Pseudomonadati</taxon>
        <taxon>Pseudomonadota</taxon>
        <taxon>Betaproteobacteria</taxon>
        <taxon>Burkholderiales</taxon>
        <taxon>Alcaligenaceae</taxon>
        <taxon>Pelistega</taxon>
    </lineage>
</organism>
<keyword evidence="1" id="KW-0175">Coiled coil</keyword>
<feature type="coiled-coil region" evidence="1">
    <location>
        <begin position="4"/>
        <end position="31"/>
    </location>
</feature>
<sequence>MGFLNTLAKTIEAQHEKMEKIKNEVERLKYKSNDELLSIAKDSSFFGASQAEKQAARYILNKRRSGEM</sequence>
<evidence type="ECO:0000256" key="1">
    <source>
        <dbReference type="SAM" id="Coils"/>
    </source>
</evidence>
<comment type="caution">
    <text evidence="2">The sequence shown here is derived from an EMBL/GenBank/DDBJ whole genome shotgun (WGS) entry which is preliminary data.</text>
</comment>
<gene>
    <name evidence="2" type="ORF">HKX40_03780</name>
</gene>
<keyword evidence="3" id="KW-1185">Reference proteome</keyword>
<name>A0A7Y4L988_9BURK</name>
<protein>
    <submittedName>
        <fullName evidence="2">Uncharacterized protein</fullName>
    </submittedName>
</protein>
<accession>A0A7Y4L988</accession>
<dbReference type="RefSeq" id="WP_171588231.1">
    <property type="nucleotide sequence ID" value="NZ_JABGBO010000003.1"/>
</dbReference>
<dbReference type="AlphaFoldDB" id="A0A7Y4L988"/>
<dbReference type="Proteomes" id="UP000541421">
    <property type="component" value="Unassembled WGS sequence"/>
</dbReference>
<dbReference type="EMBL" id="JABGBO010000003">
    <property type="protein sequence ID" value="NOL49263.1"/>
    <property type="molecule type" value="Genomic_DNA"/>
</dbReference>
<evidence type="ECO:0000313" key="2">
    <source>
        <dbReference type="EMBL" id="NOL49263.1"/>
    </source>
</evidence>
<reference evidence="2 3" key="1">
    <citation type="submission" date="2020-05" db="EMBL/GenBank/DDBJ databases">
        <authorList>
            <person name="Niu N."/>
        </authorList>
    </citation>
    <scope>NUCLEOTIDE SEQUENCE [LARGE SCALE GENOMIC DNA]</scope>
    <source>
        <strain evidence="2 3">LMG10982</strain>
    </source>
</reference>
<proteinExistence type="predicted"/>
<evidence type="ECO:0000313" key="3">
    <source>
        <dbReference type="Proteomes" id="UP000541421"/>
    </source>
</evidence>